<dbReference type="PANTHER" id="PTHR39677">
    <property type="entry name" value="RIBONUCLEASE VAPC6"/>
    <property type="match status" value="1"/>
</dbReference>
<sequence>MNGVFIDSNVFLEFLKGEEKAKVLLEKYLGPEGCINDIVFSEVLFVYIKAETGRESYELKGRPELMKSVELDHIFELLGRYRMLDVGEVVASEAGDLIRKYGLLPNDALIAATPAGTTA</sequence>
<reference evidence="3 4" key="1">
    <citation type="submission" date="2016-05" db="EMBL/GenBank/DDBJ databases">
        <title>Microbial consortia oxidize butane by reversing methanogenesis.</title>
        <authorList>
            <person name="Laso-Perez R."/>
            <person name="Richter M."/>
            <person name="Wegener G."/>
            <person name="Musat F."/>
        </authorList>
    </citation>
    <scope>NUCLEOTIDE SEQUENCE [LARGE SCALE GENOMIC DNA]</scope>
    <source>
        <strain evidence="3">BOX1</strain>
    </source>
</reference>
<dbReference type="Gene3D" id="3.40.50.1010">
    <property type="entry name" value="5'-nuclease"/>
    <property type="match status" value="1"/>
</dbReference>
<organism evidence="3 4">
    <name type="scientific">Candidatus Syntropharchaeum butanivorans</name>
    <dbReference type="NCBI Taxonomy" id="1839936"/>
    <lineage>
        <taxon>Archaea</taxon>
        <taxon>Methanobacteriati</taxon>
        <taxon>Methanobacteriota</taxon>
        <taxon>Stenosarchaea group</taxon>
        <taxon>Methanomicrobia</taxon>
        <taxon>Methanosarcinales</taxon>
        <taxon>ANME-2 cluster</taxon>
        <taxon>Candidatus Syntropharchaeum</taxon>
    </lineage>
</organism>
<dbReference type="Proteomes" id="UP000185779">
    <property type="component" value="Unassembled WGS sequence"/>
</dbReference>
<gene>
    <name evidence="2" type="ORF">ENI32_02920</name>
    <name evidence="3" type="ORF">SBU_001444</name>
</gene>
<accession>A0A1F2P367</accession>
<dbReference type="InterPro" id="IPR002716">
    <property type="entry name" value="PIN_dom"/>
</dbReference>
<dbReference type="EMBL" id="LYOR01000009">
    <property type="protein sequence ID" value="OFV65634.1"/>
    <property type="molecule type" value="Genomic_DNA"/>
</dbReference>
<dbReference type="CDD" id="cd18677">
    <property type="entry name" value="PIN_MjVapC2-VapC6_like"/>
    <property type="match status" value="1"/>
</dbReference>
<protein>
    <submittedName>
        <fullName evidence="3">Ribonuclease VapC2</fullName>
    </submittedName>
    <submittedName>
        <fullName evidence="2">Type II toxin-antitoxin system VapC family toxin</fullName>
    </submittedName>
</protein>
<evidence type="ECO:0000259" key="1">
    <source>
        <dbReference type="Pfam" id="PF01850"/>
    </source>
</evidence>
<dbReference type="STRING" id="1839936.SBU_001444"/>
<evidence type="ECO:0000313" key="3">
    <source>
        <dbReference type="EMBL" id="OFV65634.1"/>
    </source>
</evidence>
<dbReference type="PANTHER" id="PTHR39677:SF4">
    <property type="entry name" value="RIBONUCLEASE VAPC6"/>
    <property type="match status" value="1"/>
</dbReference>
<reference evidence="2" key="2">
    <citation type="journal article" date="2020" name="mSystems">
        <title>Genome- and Community-Level Interaction Insights into Carbon Utilization and Element Cycling Functions of Hydrothermarchaeota in Hydrothermal Sediment.</title>
        <authorList>
            <person name="Zhou Z."/>
            <person name="Liu Y."/>
            <person name="Xu W."/>
            <person name="Pan J."/>
            <person name="Luo Z.H."/>
            <person name="Li M."/>
        </authorList>
    </citation>
    <scope>NUCLEOTIDE SEQUENCE [LARGE SCALE GENOMIC DNA]</scope>
    <source>
        <strain evidence="2">HyVt-386</strain>
    </source>
</reference>
<evidence type="ECO:0000313" key="2">
    <source>
        <dbReference type="EMBL" id="HEC56824.1"/>
    </source>
</evidence>
<dbReference type="AlphaFoldDB" id="A0A1F2P367"/>
<keyword evidence="4" id="KW-1185">Reference proteome</keyword>
<dbReference type="Proteomes" id="UP000885936">
    <property type="component" value="Unassembled WGS sequence"/>
</dbReference>
<dbReference type="InterPro" id="IPR029060">
    <property type="entry name" value="PIN-like_dom_sf"/>
</dbReference>
<name>A0A1F2P367_9EURY</name>
<feature type="domain" description="PIN" evidence="1">
    <location>
        <begin position="4"/>
        <end position="113"/>
    </location>
</feature>
<dbReference type="EMBL" id="DRIE01000048">
    <property type="protein sequence ID" value="HEC56824.1"/>
    <property type="molecule type" value="Genomic_DNA"/>
</dbReference>
<dbReference type="Pfam" id="PF01850">
    <property type="entry name" value="PIN"/>
    <property type="match status" value="1"/>
</dbReference>
<comment type="caution">
    <text evidence="3">The sequence shown here is derived from an EMBL/GenBank/DDBJ whole genome shotgun (WGS) entry which is preliminary data.</text>
</comment>
<proteinExistence type="predicted"/>
<evidence type="ECO:0000313" key="4">
    <source>
        <dbReference type="Proteomes" id="UP000185779"/>
    </source>
</evidence>
<dbReference type="SUPFAM" id="SSF88723">
    <property type="entry name" value="PIN domain-like"/>
    <property type="match status" value="1"/>
</dbReference>